<proteinExistence type="predicted"/>
<dbReference type="PANTHER" id="PTHR31157:SF1">
    <property type="entry name" value="SCP DOMAIN-CONTAINING PROTEIN"/>
    <property type="match status" value="1"/>
</dbReference>
<dbReference type="SUPFAM" id="SSF55797">
    <property type="entry name" value="PR-1-like"/>
    <property type="match status" value="1"/>
</dbReference>
<keyword evidence="4" id="KW-1185">Reference proteome</keyword>
<feature type="chain" id="PRO_5012500344" evidence="1">
    <location>
        <begin position="24"/>
        <end position="175"/>
    </location>
</feature>
<dbReference type="PANTHER" id="PTHR31157">
    <property type="entry name" value="SCP DOMAIN-CONTAINING PROTEIN"/>
    <property type="match status" value="1"/>
</dbReference>
<dbReference type="Gene3D" id="3.40.33.10">
    <property type="entry name" value="CAP"/>
    <property type="match status" value="1"/>
</dbReference>
<accession>A0A1M6PEU1</accession>
<sequence>MKTCSLIISLVLACLLASCTVQDANPRVVIAGGHVSEEKLESELFSKVNSERLSRGLPALYRSRGLDLLAQQHSDRMAAKANSSGRIAISHDGFAERASIARDELGYHRTAENVGVSAGLREVNLIATSLVDGWMDSRGHRKNILANYRYAGIAVRTASHGRGVYVTQMFGSVGR</sequence>
<evidence type="ECO:0000259" key="2">
    <source>
        <dbReference type="Pfam" id="PF00188"/>
    </source>
</evidence>
<dbReference type="InterPro" id="IPR014044">
    <property type="entry name" value="CAP_dom"/>
</dbReference>
<dbReference type="RefSeq" id="WP_159434995.1">
    <property type="nucleotide sequence ID" value="NZ_FQYR01000005.1"/>
</dbReference>
<keyword evidence="1" id="KW-0732">Signal</keyword>
<dbReference type="AlphaFoldDB" id="A0A1M6PEU1"/>
<evidence type="ECO:0000256" key="1">
    <source>
        <dbReference type="SAM" id="SignalP"/>
    </source>
</evidence>
<protein>
    <submittedName>
        <fullName evidence="3">Cysteine-rich secretory protein family protein</fullName>
    </submittedName>
</protein>
<dbReference type="PROSITE" id="PS51257">
    <property type="entry name" value="PROKAR_LIPOPROTEIN"/>
    <property type="match status" value="1"/>
</dbReference>
<dbReference type="Pfam" id="PF00188">
    <property type="entry name" value="CAP"/>
    <property type="match status" value="1"/>
</dbReference>
<dbReference type="Proteomes" id="UP000184510">
    <property type="component" value="Unassembled WGS sequence"/>
</dbReference>
<evidence type="ECO:0000313" key="3">
    <source>
        <dbReference type="EMBL" id="SHK06420.1"/>
    </source>
</evidence>
<dbReference type="InParanoid" id="A0A1M6PEU1"/>
<dbReference type="STRING" id="1123071.SAMN02745181_3167"/>
<dbReference type="CDD" id="cd05379">
    <property type="entry name" value="CAP_bacterial"/>
    <property type="match status" value="1"/>
</dbReference>
<reference evidence="3 4" key="1">
    <citation type="submission" date="2016-11" db="EMBL/GenBank/DDBJ databases">
        <authorList>
            <person name="Jaros S."/>
            <person name="Januszkiewicz K."/>
            <person name="Wedrychowicz H."/>
        </authorList>
    </citation>
    <scope>NUCLEOTIDE SEQUENCE [LARGE SCALE GENOMIC DNA]</scope>
    <source>
        <strain evidence="3 4">DSM 18772</strain>
    </source>
</reference>
<gene>
    <name evidence="3" type="ORF">SAMN02745181_3167</name>
</gene>
<dbReference type="OrthoDB" id="982527at2"/>
<dbReference type="EMBL" id="FQYR01000005">
    <property type="protein sequence ID" value="SHK06420.1"/>
    <property type="molecule type" value="Genomic_DNA"/>
</dbReference>
<name>A0A1M6PEU1_9BACT</name>
<feature type="signal peptide" evidence="1">
    <location>
        <begin position="1"/>
        <end position="23"/>
    </location>
</feature>
<evidence type="ECO:0000313" key="4">
    <source>
        <dbReference type="Proteomes" id="UP000184510"/>
    </source>
</evidence>
<organism evidence="3 4">
    <name type="scientific">Rubritalea squalenifaciens DSM 18772</name>
    <dbReference type="NCBI Taxonomy" id="1123071"/>
    <lineage>
        <taxon>Bacteria</taxon>
        <taxon>Pseudomonadati</taxon>
        <taxon>Verrucomicrobiota</taxon>
        <taxon>Verrucomicrobiia</taxon>
        <taxon>Verrucomicrobiales</taxon>
        <taxon>Rubritaleaceae</taxon>
        <taxon>Rubritalea</taxon>
    </lineage>
</organism>
<feature type="domain" description="SCP" evidence="2">
    <location>
        <begin position="46"/>
        <end position="170"/>
    </location>
</feature>
<dbReference type="InterPro" id="IPR035940">
    <property type="entry name" value="CAP_sf"/>
</dbReference>